<feature type="region of interest" description="Disordered" evidence="1">
    <location>
        <begin position="133"/>
        <end position="191"/>
    </location>
</feature>
<accession>A0ABV6X0Q0</accession>
<feature type="chain" id="PRO_5045651952" description="LPXTG-motif cell wall anchor domain-containing protein" evidence="2">
    <location>
        <begin position="25"/>
        <end position="222"/>
    </location>
</feature>
<gene>
    <name evidence="3" type="ORF">ACEZDB_12330</name>
</gene>
<reference evidence="3 4" key="1">
    <citation type="submission" date="2024-09" db="EMBL/GenBank/DDBJ databases">
        <authorList>
            <person name="Lee S.D."/>
        </authorList>
    </citation>
    <scope>NUCLEOTIDE SEQUENCE [LARGE SCALE GENOMIC DNA]</scope>
    <source>
        <strain evidence="3 4">N1-3</strain>
    </source>
</reference>
<evidence type="ECO:0000313" key="3">
    <source>
        <dbReference type="EMBL" id="MFC1431429.1"/>
    </source>
</evidence>
<evidence type="ECO:0000256" key="1">
    <source>
        <dbReference type="SAM" id="MobiDB-lite"/>
    </source>
</evidence>
<evidence type="ECO:0000313" key="4">
    <source>
        <dbReference type="Proteomes" id="UP001592530"/>
    </source>
</evidence>
<dbReference type="Proteomes" id="UP001592530">
    <property type="component" value="Unassembled WGS sequence"/>
</dbReference>
<organism evidence="3 4">
    <name type="scientific">Streptacidiphilus alkalitolerans</name>
    <dbReference type="NCBI Taxonomy" id="3342712"/>
    <lineage>
        <taxon>Bacteria</taxon>
        <taxon>Bacillati</taxon>
        <taxon>Actinomycetota</taxon>
        <taxon>Actinomycetes</taxon>
        <taxon>Kitasatosporales</taxon>
        <taxon>Streptomycetaceae</taxon>
        <taxon>Streptacidiphilus</taxon>
    </lineage>
</organism>
<feature type="signal peptide" evidence="2">
    <location>
        <begin position="1"/>
        <end position="24"/>
    </location>
</feature>
<dbReference type="EMBL" id="JBHEZY010000004">
    <property type="protein sequence ID" value="MFC1431429.1"/>
    <property type="molecule type" value="Genomic_DNA"/>
</dbReference>
<evidence type="ECO:0008006" key="5">
    <source>
        <dbReference type="Google" id="ProtNLM"/>
    </source>
</evidence>
<feature type="compositionally biased region" description="Low complexity" evidence="1">
    <location>
        <begin position="174"/>
        <end position="191"/>
    </location>
</feature>
<comment type="caution">
    <text evidence="3">The sequence shown here is derived from an EMBL/GenBank/DDBJ whole genome shotgun (WGS) entry which is preliminary data.</text>
</comment>
<feature type="compositionally biased region" description="Pro residues" evidence="1">
    <location>
        <begin position="137"/>
        <end position="148"/>
    </location>
</feature>
<feature type="compositionally biased region" description="Gly residues" evidence="1">
    <location>
        <begin position="163"/>
        <end position="173"/>
    </location>
</feature>
<proteinExistence type="predicted"/>
<protein>
    <recommendedName>
        <fullName evidence="5">LPXTG-motif cell wall anchor domain-containing protein</fullName>
    </recommendedName>
</protein>
<keyword evidence="2" id="KW-0732">Signal</keyword>
<name>A0ABV6X0Q0_9ACTN</name>
<sequence length="222" mass="22350">MRAVPVAVLLGAVTLLPTASAAFAKPAPGDNGDVKVHAVTTSVNNQRDDPKVCKFYLDAFNFDTVQKVSWSISQQPPTGHQQVLSSTLTLVNGRGFTVTWGLPDGHYKLTWTFAGEKGSAKHKVFMVDCPVTQSVPPGSPPSISPSSPPGGGHGPGTPPGTGTSSGPGTGAGPVGAVNAGTGSTSGGTDTDEIATGALLVTAAVGAVVVLRHRRRSSGSSAN</sequence>
<evidence type="ECO:0000256" key="2">
    <source>
        <dbReference type="SAM" id="SignalP"/>
    </source>
</evidence>
<dbReference type="RefSeq" id="WP_380551987.1">
    <property type="nucleotide sequence ID" value="NZ_JBHEZY010000004.1"/>
</dbReference>